<reference evidence="1 2" key="1">
    <citation type="submission" date="2017-02" db="EMBL/GenBank/DDBJ databases">
        <title>Legionella quilivanii strain from human: case report and whole genome sequencing analysis.</title>
        <authorList>
            <person name="Lalancette C."/>
            <person name="Leduc J.-M."/>
            <person name="Levesque S."/>
            <person name="Fournier E."/>
            <person name="Saoud J."/>
            <person name="Faucher S.P."/>
            <person name="Bernard K."/>
            <person name="Martineau C."/>
            <person name="Longtin J."/>
        </authorList>
    </citation>
    <scope>NUCLEOTIDE SEQUENCE [LARGE SCALE GENOMIC DNA]</scope>
    <source>
        <strain evidence="1 2">ID143958</strain>
    </source>
</reference>
<proteinExistence type="predicted"/>
<gene>
    <name evidence="1" type="ORF">B1207_04705</name>
</gene>
<comment type="caution">
    <text evidence="1">The sequence shown here is derived from an EMBL/GenBank/DDBJ whole genome shotgun (WGS) entry which is preliminary data.</text>
</comment>
<evidence type="ECO:0000313" key="2">
    <source>
        <dbReference type="Proteomes" id="UP000249458"/>
    </source>
</evidence>
<sequence length="68" mass="7581">MPFLGICGELSSEGNEVFPYFSFKLCASRAIPAQAGIYFIIGTVPNHRWFSACAEMTEIEAVFQTWQA</sequence>
<accession>A0A364LLR4</accession>
<evidence type="ECO:0000313" key="1">
    <source>
        <dbReference type="EMBL" id="RAP37478.1"/>
    </source>
</evidence>
<name>A0A364LLR4_9GAMM</name>
<protein>
    <submittedName>
        <fullName evidence="1">Uncharacterized protein</fullName>
    </submittedName>
</protein>
<dbReference type="Proteomes" id="UP000249458">
    <property type="component" value="Unassembled WGS sequence"/>
</dbReference>
<dbReference type="EMBL" id="MVJN01000003">
    <property type="protein sequence ID" value="RAP37478.1"/>
    <property type="molecule type" value="Genomic_DNA"/>
</dbReference>
<dbReference type="AlphaFoldDB" id="A0A364LLR4"/>
<organism evidence="1 2">
    <name type="scientific">Legionella quinlivanii</name>
    <dbReference type="NCBI Taxonomy" id="45073"/>
    <lineage>
        <taxon>Bacteria</taxon>
        <taxon>Pseudomonadati</taxon>
        <taxon>Pseudomonadota</taxon>
        <taxon>Gammaproteobacteria</taxon>
        <taxon>Legionellales</taxon>
        <taxon>Legionellaceae</taxon>
        <taxon>Legionella</taxon>
    </lineage>
</organism>